<name>A0A5K7XIM8_9BACT</name>
<dbReference type="Pfam" id="PF24732">
    <property type="entry name" value="ParE_like"/>
    <property type="match status" value="1"/>
</dbReference>
<evidence type="ECO:0000313" key="3">
    <source>
        <dbReference type="Proteomes" id="UP000326837"/>
    </source>
</evidence>
<dbReference type="InterPro" id="IPR056925">
    <property type="entry name" value="ParE-like"/>
</dbReference>
<dbReference type="EMBL" id="AP021861">
    <property type="protein sequence ID" value="BBO35952.1"/>
    <property type="molecule type" value="Genomic_DNA"/>
</dbReference>
<organism evidence="2 3">
    <name type="scientific">Lacipirellula parvula</name>
    <dbReference type="NCBI Taxonomy" id="2650471"/>
    <lineage>
        <taxon>Bacteria</taxon>
        <taxon>Pseudomonadati</taxon>
        <taxon>Planctomycetota</taxon>
        <taxon>Planctomycetia</taxon>
        <taxon>Pirellulales</taxon>
        <taxon>Lacipirellulaceae</taxon>
        <taxon>Lacipirellula</taxon>
    </lineage>
</organism>
<dbReference type="SUPFAM" id="SSF143011">
    <property type="entry name" value="RelE-like"/>
    <property type="match status" value="1"/>
</dbReference>
<dbReference type="InterPro" id="IPR035093">
    <property type="entry name" value="RelE/ParE_toxin_dom_sf"/>
</dbReference>
<proteinExistence type="predicted"/>
<dbReference type="AlphaFoldDB" id="A0A5K7XIM8"/>
<dbReference type="Gene3D" id="3.30.2310.20">
    <property type="entry name" value="RelE-like"/>
    <property type="match status" value="1"/>
</dbReference>
<keyword evidence="3" id="KW-1185">Reference proteome</keyword>
<sequence>MTSKLHASFRRDFAKLPRDVQQRARAAYQRFQADPNHPSLQFKRLHATLPLWSVRVSDSYRAVGIRQNDDEIVWFFIGTHAEYDRLLASL</sequence>
<evidence type="ECO:0000259" key="1">
    <source>
        <dbReference type="Pfam" id="PF24732"/>
    </source>
</evidence>
<gene>
    <name evidence="2" type="ORF">PLANPX_5564</name>
</gene>
<protein>
    <recommendedName>
        <fullName evidence="1">ParE-like toxin domain-containing protein</fullName>
    </recommendedName>
</protein>
<reference evidence="3" key="1">
    <citation type="submission" date="2019-10" db="EMBL/GenBank/DDBJ databases">
        <title>Lacipirellula parvula gen. nov., sp. nov., representing a lineage of planctomycetes widespread in freshwater anoxic habitats, and description of the family Lacipirellulaceae.</title>
        <authorList>
            <person name="Dedysh S.N."/>
            <person name="Kulichevskaya I.S."/>
            <person name="Beletsky A.V."/>
            <person name="Rakitin A.L."/>
            <person name="Mardanov A.V."/>
            <person name="Ivanova A.A."/>
            <person name="Saltykova V.X."/>
            <person name="Rijpstra W.I.C."/>
            <person name="Sinninghe Damste J.S."/>
            <person name="Ravin N.V."/>
        </authorList>
    </citation>
    <scope>NUCLEOTIDE SEQUENCE [LARGE SCALE GENOMIC DNA]</scope>
    <source>
        <strain evidence="3">PX69</strain>
    </source>
</reference>
<evidence type="ECO:0000313" key="2">
    <source>
        <dbReference type="EMBL" id="BBO35952.1"/>
    </source>
</evidence>
<feature type="domain" description="ParE-like toxin" evidence="1">
    <location>
        <begin position="19"/>
        <end position="84"/>
    </location>
</feature>
<dbReference type="RefSeq" id="WP_198421932.1">
    <property type="nucleotide sequence ID" value="NZ_AP021861.1"/>
</dbReference>
<dbReference type="KEGG" id="lpav:PLANPX_5564"/>
<dbReference type="Proteomes" id="UP000326837">
    <property type="component" value="Chromosome"/>
</dbReference>
<accession>A0A5K7XIM8</accession>